<evidence type="ECO:0000256" key="1">
    <source>
        <dbReference type="ARBA" id="ARBA00043985"/>
    </source>
</evidence>
<evidence type="ECO:0000256" key="2">
    <source>
        <dbReference type="SAM" id="Coils"/>
    </source>
</evidence>
<accession>A0ABT4W5T5</accession>
<reference evidence="3 4" key="1">
    <citation type="submission" date="2023-01" db="EMBL/GenBank/DDBJ databases">
        <authorList>
            <person name="Yoon J.-W."/>
        </authorList>
    </citation>
    <scope>NUCLEOTIDE SEQUENCE [LARGE SCALE GENOMIC DNA]</scope>
    <source>
        <strain evidence="3 4">KMU-50</strain>
    </source>
</reference>
<dbReference type="InterPro" id="IPR007157">
    <property type="entry name" value="PspA_VIPP1"/>
</dbReference>
<protein>
    <submittedName>
        <fullName evidence="3">PspA/IM30 family protein</fullName>
    </submittedName>
</protein>
<dbReference type="RefSeq" id="WP_271055566.1">
    <property type="nucleotide sequence ID" value="NZ_JAQIIO010000018.1"/>
</dbReference>
<comment type="similarity">
    <text evidence="1">Belongs to the PspA/Vipp/IM30 family.</text>
</comment>
<name>A0ABT4W5T5_9RHOB</name>
<gene>
    <name evidence="3" type="ORF">O2N63_17335</name>
</gene>
<dbReference type="Proteomes" id="UP001528040">
    <property type="component" value="Unassembled WGS sequence"/>
</dbReference>
<comment type="caution">
    <text evidence="3">The sequence shown here is derived from an EMBL/GenBank/DDBJ whole genome shotgun (WGS) entry which is preliminary data.</text>
</comment>
<evidence type="ECO:0000313" key="4">
    <source>
        <dbReference type="Proteomes" id="UP001528040"/>
    </source>
</evidence>
<sequence>MFKMITTLIRSHSHDTVEDITDANALQILRQQLRDAAVGLEKSKRAVAVVMAYAERERKSAIKLEAQLADLEVRALDAIVKEREDLAMEAASAIADLEAEHTACRTSITHYDGEISRLRDQVSLAEQRLRALQRGKQIADAAQRTQELRGTMPDGVLASLKEAEATLERLQNRQSHAEQVELALTEVNASSSAEATSARLAAAGCGAPLRAEAADVMARLKAKTATSS</sequence>
<organism evidence="3 4">
    <name type="scientific">Aliiroseovarius salicola</name>
    <dbReference type="NCBI Taxonomy" id="3009082"/>
    <lineage>
        <taxon>Bacteria</taxon>
        <taxon>Pseudomonadati</taxon>
        <taxon>Pseudomonadota</taxon>
        <taxon>Alphaproteobacteria</taxon>
        <taxon>Rhodobacterales</taxon>
        <taxon>Paracoccaceae</taxon>
        <taxon>Aliiroseovarius</taxon>
    </lineage>
</organism>
<keyword evidence="4" id="KW-1185">Reference proteome</keyword>
<dbReference type="EMBL" id="JAQIIO010000018">
    <property type="protein sequence ID" value="MDA5095856.1"/>
    <property type="molecule type" value="Genomic_DNA"/>
</dbReference>
<keyword evidence="2" id="KW-0175">Coiled coil</keyword>
<proteinExistence type="inferred from homology"/>
<evidence type="ECO:0000313" key="3">
    <source>
        <dbReference type="EMBL" id="MDA5095856.1"/>
    </source>
</evidence>
<feature type="coiled-coil region" evidence="2">
    <location>
        <begin position="54"/>
        <end position="135"/>
    </location>
</feature>
<dbReference type="Pfam" id="PF04012">
    <property type="entry name" value="PspA_IM30"/>
    <property type="match status" value="1"/>
</dbReference>